<dbReference type="Proteomes" id="UP001597046">
    <property type="component" value="Unassembled WGS sequence"/>
</dbReference>
<gene>
    <name evidence="1" type="ORF">ACFQ2V_05625</name>
</gene>
<dbReference type="EMBL" id="JBHTKH010000002">
    <property type="protein sequence ID" value="MFD1053781.1"/>
    <property type="molecule type" value="Genomic_DNA"/>
</dbReference>
<accession>A0ABW3MTB1</accession>
<dbReference type="SUPFAM" id="SSF52540">
    <property type="entry name" value="P-loop containing nucleoside triphosphate hydrolases"/>
    <property type="match status" value="1"/>
</dbReference>
<sequence>MGTVIAFVPASGGLGSSTLAAAVAVRAAAASRSAVLVDLDPWGGPKDVLLGLEQEPGWRWPELADVAGVVDGLGLADELPMACGVPVLTRPGSGVAPGAAPVGGDALDGWLDTVPDVVAGLADAHEVTVLDLPRDDRVLASVAVLVDAVVVLVGSHVPQLAAAAAVVPEVRRLLGGFREPVARSWDEAPLLPIEPWAVLRGNRVERDLESLVMDQLDVPLVATIGDDRRLLAEVSEGLPPGARGRGAVVRAADELLLRLIAQAVAA</sequence>
<comment type="caution">
    <text evidence="1">The sequence shown here is derived from an EMBL/GenBank/DDBJ whole genome shotgun (WGS) entry which is preliminary data.</text>
</comment>
<organism evidence="1 2">
    <name type="scientific">Terrabacter terrigena</name>
    <dbReference type="NCBI Taxonomy" id="574718"/>
    <lineage>
        <taxon>Bacteria</taxon>
        <taxon>Bacillati</taxon>
        <taxon>Actinomycetota</taxon>
        <taxon>Actinomycetes</taxon>
        <taxon>Micrococcales</taxon>
        <taxon>Intrasporangiaceae</taxon>
        <taxon>Terrabacter</taxon>
    </lineage>
</organism>
<protein>
    <submittedName>
        <fullName evidence="1">Uncharacterized protein</fullName>
    </submittedName>
</protein>
<reference evidence="2" key="1">
    <citation type="journal article" date="2019" name="Int. J. Syst. Evol. Microbiol.">
        <title>The Global Catalogue of Microorganisms (GCM) 10K type strain sequencing project: providing services to taxonomists for standard genome sequencing and annotation.</title>
        <authorList>
            <consortium name="The Broad Institute Genomics Platform"/>
            <consortium name="The Broad Institute Genome Sequencing Center for Infectious Disease"/>
            <person name="Wu L."/>
            <person name="Ma J."/>
        </authorList>
    </citation>
    <scope>NUCLEOTIDE SEQUENCE [LARGE SCALE GENOMIC DNA]</scope>
    <source>
        <strain evidence="2">CCUG 57508</strain>
    </source>
</reference>
<name>A0ABW3MTB1_9MICO</name>
<dbReference type="InterPro" id="IPR027417">
    <property type="entry name" value="P-loop_NTPase"/>
</dbReference>
<dbReference type="Gene3D" id="3.40.50.300">
    <property type="entry name" value="P-loop containing nucleotide triphosphate hydrolases"/>
    <property type="match status" value="1"/>
</dbReference>
<evidence type="ECO:0000313" key="2">
    <source>
        <dbReference type="Proteomes" id="UP001597046"/>
    </source>
</evidence>
<dbReference type="RefSeq" id="WP_386051529.1">
    <property type="nucleotide sequence ID" value="NZ_JBHTKH010000002.1"/>
</dbReference>
<keyword evidence="2" id="KW-1185">Reference proteome</keyword>
<proteinExistence type="predicted"/>
<evidence type="ECO:0000313" key="1">
    <source>
        <dbReference type="EMBL" id="MFD1053781.1"/>
    </source>
</evidence>